<protein>
    <submittedName>
        <fullName evidence="2">AlNc14C857G12585 protein</fullName>
    </submittedName>
</protein>
<keyword evidence="1" id="KW-0472">Membrane</keyword>
<accession>F0X267</accession>
<sequence>MTLVNQGLVKERSLYYLLFAVFLVGWKSACLEVNPRKYFARCFRLTDKTRWYHERYDKFRKTS</sequence>
<name>F0X267_9STRA</name>
<dbReference type="HOGENOM" id="CLU_2890452_0_0_1"/>
<reference evidence="2" key="1">
    <citation type="journal article" date="2011" name="PLoS Biol.">
        <title>Gene gain and loss during evolution of obligate parasitism in the white rust pathogen of Arabidopsis thaliana.</title>
        <authorList>
            <person name="Kemen E."/>
            <person name="Gardiner A."/>
            <person name="Schultz-Larsen T."/>
            <person name="Kemen A.C."/>
            <person name="Balmuth A.L."/>
            <person name="Robert-Seilaniantz A."/>
            <person name="Bailey K."/>
            <person name="Holub E."/>
            <person name="Studholme D.J."/>
            <person name="Maclean D."/>
            <person name="Jones J.D."/>
        </authorList>
    </citation>
    <scope>NUCLEOTIDE SEQUENCE</scope>
</reference>
<keyword evidence="1" id="KW-0812">Transmembrane</keyword>
<dbReference type="AlphaFoldDB" id="F0X267"/>
<evidence type="ECO:0000313" key="2">
    <source>
        <dbReference type="EMBL" id="CCA27942.1"/>
    </source>
</evidence>
<dbReference type="EMBL" id="FR824757">
    <property type="protein sequence ID" value="CCA27942.1"/>
    <property type="molecule type" value="Genomic_DNA"/>
</dbReference>
<feature type="transmembrane region" description="Helical" evidence="1">
    <location>
        <begin position="13"/>
        <end position="31"/>
    </location>
</feature>
<evidence type="ECO:0000256" key="1">
    <source>
        <dbReference type="SAM" id="Phobius"/>
    </source>
</evidence>
<keyword evidence="1" id="KW-1133">Transmembrane helix</keyword>
<gene>
    <name evidence="2" type="primary">AlNc14C857G12585</name>
    <name evidence="2" type="ORF">ALNC14_140860</name>
</gene>
<organism evidence="2">
    <name type="scientific">Albugo laibachii Nc14</name>
    <dbReference type="NCBI Taxonomy" id="890382"/>
    <lineage>
        <taxon>Eukaryota</taxon>
        <taxon>Sar</taxon>
        <taxon>Stramenopiles</taxon>
        <taxon>Oomycota</taxon>
        <taxon>Peronosporomycetes</taxon>
        <taxon>Albuginales</taxon>
        <taxon>Albuginaceae</taxon>
        <taxon>Albugo</taxon>
    </lineage>
</organism>
<proteinExistence type="predicted"/>
<reference evidence="2" key="2">
    <citation type="submission" date="2011-02" db="EMBL/GenBank/DDBJ databases">
        <authorList>
            <person name="MacLean D."/>
        </authorList>
    </citation>
    <scope>NUCLEOTIDE SEQUENCE</scope>
</reference>